<keyword evidence="2 4" id="KW-0175">Coiled coil</keyword>
<feature type="compositionally biased region" description="Basic residues" evidence="5">
    <location>
        <begin position="365"/>
        <end position="374"/>
    </location>
</feature>
<name>A0ABQ8ULH7_9EUKA</name>
<comment type="subcellular location">
    <subcellularLocation>
        <location evidence="1">Nucleus</location>
    </subcellularLocation>
</comment>
<dbReference type="EMBL" id="JAPMOS010000018">
    <property type="protein sequence ID" value="KAJ4459683.1"/>
    <property type="molecule type" value="Genomic_DNA"/>
</dbReference>
<dbReference type="Proteomes" id="UP001141327">
    <property type="component" value="Unassembled WGS sequence"/>
</dbReference>
<feature type="coiled-coil region" evidence="4">
    <location>
        <begin position="87"/>
        <end position="148"/>
    </location>
</feature>
<dbReference type="Pfam" id="PF03962">
    <property type="entry name" value="Mnd1"/>
    <property type="match status" value="1"/>
</dbReference>
<feature type="compositionally biased region" description="Acidic residues" evidence="5">
    <location>
        <begin position="378"/>
        <end position="396"/>
    </location>
</feature>
<keyword evidence="9" id="KW-1185">Reference proteome</keyword>
<evidence type="ECO:0000256" key="5">
    <source>
        <dbReference type="SAM" id="MobiDB-lite"/>
    </source>
</evidence>
<feature type="compositionally biased region" description="Low complexity" evidence="5">
    <location>
        <begin position="274"/>
        <end position="284"/>
    </location>
</feature>
<dbReference type="Pfam" id="PF18517">
    <property type="entry name" value="LZ3wCH"/>
    <property type="match status" value="1"/>
</dbReference>
<evidence type="ECO:0000256" key="4">
    <source>
        <dbReference type="SAM" id="Coils"/>
    </source>
</evidence>
<feature type="compositionally biased region" description="Acidic residues" evidence="5">
    <location>
        <begin position="340"/>
        <end position="349"/>
    </location>
</feature>
<evidence type="ECO:0000256" key="1">
    <source>
        <dbReference type="ARBA" id="ARBA00004123"/>
    </source>
</evidence>
<comment type="caution">
    <text evidence="8">The sequence shown here is derived from an EMBL/GenBank/DDBJ whole genome shotgun (WGS) entry which is preliminary data.</text>
</comment>
<evidence type="ECO:0000256" key="2">
    <source>
        <dbReference type="ARBA" id="ARBA00023054"/>
    </source>
</evidence>
<evidence type="ECO:0000313" key="9">
    <source>
        <dbReference type="Proteomes" id="UP001141327"/>
    </source>
</evidence>
<feature type="domain" description="Mnd1 HTH" evidence="6">
    <location>
        <begin position="17"/>
        <end position="76"/>
    </location>
</feature>
<gene>
    <name evidence="8" type="ORF">PAPYR_4438</name>
</gene>
<evidence type="ECO:0000256" key="3">
    <source>
        <dbReference type="ARBA" id="ARBA00023242"/>
    </source>
</evidence>
<sequence>MPRGGRGLSKDEKQTKMLELLMEKKEPYTMKDLEKMGPREKGVTGPTVKEAVMQNVYDGLADTDKCGIQTLFWAFPSKALKVRQGKKAKLESELEECHTEIEALEAKKAELGHGREGSEDRTQRLRVLEELRRANADLQAQLQEHADNDPEVLKKMDNIFSIKKWCRDRFGVAEEEINAQFELPAEMEYVDLPAPVAATSTTPTATSSAPVATGCTPVVASPAPMATRKPVIADDDDDDEPAAPVDLATEAPPSPAPAVPGEPITIPESPLEIAGPAPVVAAADPPAPPAPVVGEPPAEDGQFNFGLEPLSQSTGGPAPAQPAAPPAPAPAPAPTPIRLDDDDDDDEEDAKPRRPTRKAATPQKSPRKRPAKKRHDSDEDSESPGEEEDDEYQDDD</sequence>
<feature type="region of interest" description="Disordered" evidence="5">
    <location>
        <begin position="219"/>
        <end position="396"/>
    </location>
</feature>
<proteinExistence type="predicted"/>
<evidence type="ECO:0000259" key="6">
    <source>
        <dbReference type="Pfam" id="PF03962"/>
    </source>
</evidence>
<reference evidence="8" key="1">
    <citation type="journal article" date="2022" name="bioRxiv">
        <title>Genomics of Preaxostyla Flagellates Illuminates Evolutionary Transitions and the Path Towards Mitochondrial Loss.</title>
        <authorList>
            <person name="Novak L.V.F."/>
            <person name="Treitli S.C."/>
            <person name="Pyrih J."/>
            <person name="Halakuc P."/>
            <person name="Pipaliya S.V."/>
            <person name="Vacek V."/>
            <person name="Brzon O."/>
            <person name="Soukal P."/>
            <person name="Eme L."/>
            <person name="Dacks J.B."/>
            <person name="Karnkowska A."/>
            <person name="Elias M."/>
            <person name="Hampl V."/>
        </authorList>
    </citation>
    <scope>NUCLEOTIDE SEQUENCE</scope>
    <source>
        <strain evidence="8">RCP-MX</strain>
    </source>
</reference>
<dbReference type="InterPro" id="IPR040453">
    <property type="entry name" value="Mnd1_HTH"/>
</dbReference>
<evidence type="ECO:0000259" key="7">
    <source>
        <dbReference type="Pfam" id="PF18517"/>
    </source>
</evidence>
<protein>
    <submittedName>
        <fullName evidence="8">Meiotic nuclear division protein 1</fullName>
    </submittedName>
</protein>
<organism evidence="8 9">
    <name type="scientific">Paratrimastix pyriformis</name>
    <dbReference type="NCBI Taxonomy" id="342808"/>
    <lineage>
        <taxon>Eukaryota</taxon>
        <taxon>Metamonada</taxon>
        <taxon>Preaxostyla</taxon>
        <taxon>Paratrimastigidae</taxon>
        <taxon>Paratrimastix</taxon>
    </lineage>
</organism>
<feature type="compositionally biased region" description="Pro residues" evidence="5">
    <location>
        <begin position="319"/>
        <end position="335"/>
    </location>
</feature>
<dbReference type="InterPro" id="IPR040661">
    <property type="entry name" value="LZ3wCH"/>
</dbReference>
<keyword evidence="3" id="KW-0539">Nucleus</keyword>
<evidence type="ECO:0000313" key="8">
    <source>
        <dbReference type="EMBL" id="KAJ4459683.1"/>
    </source>
</evidence>
<accession>A0ABQ8ULH7</accession>
<feature type="domain" description="Leucine zipper with capping helix" evidence="7">
    <location>
        <begin position="129"/>
        <end position="190"/>
    </location>
</feature>